<organism evidence="1 2">
    <name type="scientific">Nepenthes gracilis</name>
    <name type="common">Slender pitcher plant</name>
    <dbReference type="NCBI Taxonomy" id="150966"/>
    <lineage>
        <taxon>Eukaryota</taxon>
        <taxon>Viridiplantae</taxon>
        <taxon>Streptophyta</taxon>
        <taxon>Embryophyta</taxon>
        <taxon>Tracheophyta</taxon>
        <taxon>Spermatophyta</taxon>
        <taxon>Magnoliopsida</taxon>
        <taxon>eudicotyledons</taxon>
        <taxon>Gunneridae</taxon>
        <taxon>Pentapetalae</taxon>
        <taxon>Caryophyllales</taxon>
        <taxon>Nepenthaceae</taxon>
        <taxon>Nepenthes</taxon>
    </lineage>
</organism>
<accession>A0AAD3SS72</accession>
<comment type="caution">
    <text evidence="1">The sequence shown here is derived from an EMBL/GenBank/DDBJ whole genome shotgun (WGS) entry which is preliminary data.</text>
</comment>
<proteinExistence type="predicted"/>
<evidence type="ECO:0000313" key="1">
    <source>
        <dbReference type="EMBL" id="GMH15396.1"/>
    </source>
</evidence>
<name>A0AAD3SS72_NEPGR</name>
<protein>
    <submittedName>
        <fullName evidence="1">Uncharacterized protein</fullName>
    </submittedName>
</protein>
<dbReference type="AlphaFoldDB" id="A0AAD3SS72"/>
<keyword evidence="2" id="KW-1185">Reference proteome</keyword>
<dbReference type="Proteomes" id="UP001279734">
    <property type="component" value="Unassembled WGS sequence"/>
</dbReference>
<gene>
    <name evidence="1" type="ORF">Nepgr_017237</name>
</gene>
<evidence type="ECO:0000313" key="2">
    <source>
        <dbReference type="Proteomes" id="UP001279734"/>
    </source>
</evidence>
<dbReference type="EMBL" id="BSYO01000015">
    <property type="protein sequence ID" value="GMH15396.1"/>
    <property type="molecule type" value="Genomic_DNA"/>
</dbReference>
<reference evidence="1" key="1">
    <citation type="submission" date="2023-05" db="EMBL/GenBank/DDBJ databases">
        <title>Nepenthes gracilis genome sequencing.</title>
        <authorList>
            <person name="Fukushima K."/>
        </authorList>
    </citation>
    <scope>NUCLEOTIDE SEQUENCE</scope>
    <source>
        <strain evidence="1">SING2019-196</strain>
    </source>
</reference>
<sequence>MDSTESQTHEISTMMKHHNESPWTLFDHSELQRPRIYAPDGWVSATRLSMVSNYPYSPPRGCTRSLPIPPPIPLANDIPDIILYDGH</sequence>